<organism evidence="2">
    <name type="scientific">Lygus hesperus</name>
    <name type="common">Western plant bug</name>
    <dbReference type="NCBI Taxonomy" id="30085"/>
    <lineage>
        <taxon>Eukaryota</taxon>
        <taxon>Metazoa</taxon>
        <taxon>Ecdysozoa</taxon>
        <taxon>Arthropoda</taxon>
        <taxon>Hexapoda</taxon>
        <taxon>Insecta</taxon>
        <taxon>Pterygota</taxon>
        <taxon>Neoptera</taxon>
        <taxon>Paraneoptera</taxon>
        <taxon>Hemiptera</taxon>
        <taxon>Heteroptera</taxon>
        <taxon>Panheteroptera</taxon>
        <taxon>Cimicomorpha</taxon>
        <taxon>Miridae</taxon>
        <taxon>Mirini</taxon>
        <taxon>Lygus</taxon>
    </lineage>
</organism>
<evidence type="ECO:0000256" key="1">
    <source>
        <dbReference type="SAM" id="MobiDB-lite"/>
    </source>
</evidence>
<sequence length="163" mass="18644">MASALIEDFTDASTDFRQESDRLLQYVCGKRAELIAERRKNLMPRNPHTQRQLSGIPPSASHLFDEESVSKCSLPTPPTTRTTHNSRKRPSMTQSLNNQKRSRFASQGYRTTEQANRFPNQHQNQQRQYSRGPRRNDQSQPSKNKSRSQSHKGKGGSKSSKPF</sequence>
<dbReference type="AlphaFoldDB" id="A0A0A9VX22"/>
<feature type="compositionally biased region" description="Polar residues" evidence="1">
    <location>
        <begin position="91"/>
        <end position="129"/>
    </location>
</feature>
<feature type="region of interest" description="Disordered" evidence="1">
    <location>
        <begin position="41"/>
        <end position="163"/>
    </location>
</feature>
<feature type="compositionally biased region" description="Basic residues" evidence="1">
    <location>
        <begin position="144"/>
        <end position="155"/>
    </location>
</feature>
<gene>
    <name evidence="2" type="ORF">CM83_102704</name>
</gene>
<proteinExistence type="predicted"/>
<dbReference type="EMBL" id="GBHO01043415">
    <property type="protein sequence ID" value="JAG00189.1"/>
    <property type="molecule type" value="Transcribed_RNA"/>
</dbReference>
<evidence type="ECO:0000313" key="2">
    <source>
        <dbReference type="EMBL" id="JAG00189.1"/>
    </source>
</evidence>
<reference evidence="2" key="1">
    <citation type="journal article" date="2014" name="PLoS ONE">
        <title>Transcriptome-Based Identification of ABC Transporters in the Western Tarnished Plant Bug Lygus hesperus.</title>
        <authorList>
            <person name="Hull J.J."/>
            <person name="Chaney K."/>
            <person name="Geib S.M."/>
            <person name="Fabrick J.A."/>
            <person name="Brent C.S."/>
            <person name="Walsh D."/>
            <person name="Lavine L.C."/>
        </authorList>
    </citation>
    <scope>NUCLEOTIDE SEQUENCE</scope>
</reference>
<reference evidence="2" key="2">
    <citation type="submission" date="2014-07" db="EMBL/GenBank/DDBJ databases">
        <authorList>
            <person name="Hull J."/>
        </authorList>
    </citation>
    <scope>NUCLEOTIDE SEQUENCE</scope>
</reference>
<accession>A0A0A9VX22</accession>
<protein>
    <submittedName>
        <fullName evidence="2">Uncharacterized protein</fullName>
    </submittedName>
</protein>
<name>A0A0A9VX22_LYGHE</name>